<accession>A0A978UKE3</accession>
<gene>
    <name evidence="2" type="ORF">FEM48_Zijuj10G0011600</name>
</gene>
<dbReference type="PANTHER" id="PTHR46288:SF27">
    <property type="entry name" value="CYSTEINE_HISTIDINE-RICH C1 DOMAIN FAMILY PROTEIN"/>
    <property type="match status" value="1"/>
</dbReference>
<evidence type="ECO:0000313" key="3">
    <source>
        <dbReference type="Proteomes" id="UP000813462"/>
    </source>
</evidence>
<dbReference type="Proteomes" id="UP000813462">
    <property type="component" value="Unassembled WGS sequence"/>
</dbReference>
<dbReference type="AlphaFoldDB" id="A0A978UKE3"/>
<evidence type="ECO:0000256" key="1">
    <source>
        <dbReference type="SAM" id="Coils"/>
    </source>
</evidence>
<organism evidence="2 3">
    <name type="scientific">Ziziphus jujuba var. spinosa</name>
    <dbReference type="NCBI Taxonomy" id="714518"/>
    <lineage>
        <taxon>Eukaryota</taxon>
        <taxon>Viridiplantae</taxon>
        <taxon>Streptophyta</taxon>
        <taxon>Embryophyta</taxon>
        <taxon>Tracheophyta</taxon>
        <taxon>Spermatophyta</taxon>
        <taxon>Magnoliopsida</taxon>
        <taxon>eudicotyledons</taxon>
        <taxon>Gunneridae</taxon>
        <taxon>Pentapetalae</taxon>
        <taxon>rosids</taxon>
        <taxon>fabids</taxon>
        <taxon>Rosales</taxon>
        <taxon>Rhamnaceae</taxon>
        <taxon>Paliureae</taxon>
        <taxon>Ziziphus</taxon>
    </lineage>
</organism>
<protein>
    <recommendedName>
        <fullName evidence="4">DC1 domain-containing protein</fullName>
    </recommendedName>
</protein>
<keyword evidence="1" id="KW-0175">Coiled coil</keyword>
<dbReference type="SUPFAM" id="SSF57889">
    <property type="entry name" value="Cysteine-rich domain"/>
    <property type="match status" value="1"/>
</dbReference>
<evidence type="ECO:0000313" key="2">
    <source>
        <dbReference type="EMBL" id="KAH7515295.1"/>
    </source>
</evidence>
<sequence length="278" mass="31984">MIISTLYAASASKQEHQAFYSTVLPVISTLTFFVHESLKPGGSYFLNMSGRGCEDYYLHVGCFRVPKEMKHPLHPQHTLTLALRSIIQVGDEDKGEALTSKTYYHPSFKNRIQGGEEDTYYHPSFKHRIQGGDEEEEQKLRCGACNNIIKRNAFALNCNQCSRGGFALDMRCAFLNPTVKYDHHDHLLAHYNHIDSYTKGSEPWMRRKFIHEDEELMPDDKQLVSQLDKKIEKMRKIVKELLPEGVLGKNVTRKLDKLEESNAEAEGLIRQLRELIID</sequence>
<evidence type="ECO:0008006" key="4">
    <source>
        <dbReference type="Google" id="ProtNLM"/>
    </source>
</evidence>
<dbReference type="PANTHER" id="PTHR46288">
    <property type="entry name" value="PHORBOL-ESTER/DAG-TYPE DOMAIN-CONTAINING PROTEIN"/>
    <property type="match status" value="1"/>
</dbReference>
<feature type="coiled-coil region" evidence="1">
    <location>
        <begin position="248"/>
        <end position="278"/>
    </location>
</feature>
<dbReference type="InterPro" id="IPR046349">
    <property type="entry name" value="C1-like_sf"/>
</dbReference>
<comment type="caution">
    <text evidence="2">The sequence shown here is derived from an EMBL/GenBank/DDBJ whole genome shotgun (WGS) entry which is preliminary data.</text>
</comment>
<reference evidence="2" key="1">
    <citation type="journal article" date="2021" name="Front. Plant Sci.">
        <title>Chromosome-Scale Genome Assembly for Chinese Sour Jujube and Insights Into Its Genome Evolution and Domestication Signature.</title>
        <authorList>
            <person name="Shen L.-Y."/>
            <person name="Luo H."/>
            <person name="Wang X.-L."/>
            <person name="Wang X.-M."/>
            <person name="Qiu X.-J."/>
            <person name="Liu H."/>
            <person name="Zhou S.-S."/>
            <person name="Jia K.-H."/>
            <person name="Nie S."/>
            <person name="Bao Y.-T."/>
            <person name="Zhang R.-G."/>
            <person name="Yun Q.-Z."/>
            <person name="Chai Y.-H."/>
            <person name="Lu J.-Y."/>
            <person name="Li Y."/>
            <person name="Zhao S.-W."/>
            <person name="Mao J.-F."/>
            <person name="Jia S.-G."/>
            <person name="Mao Y.-M."/>
        </authorList>
    </citation>
    <scope>NUCLEOTIDE SEQUENCE</scope>
    <source>
        <strain evidence="2">AT0</strain>
        <tissue evidence="2">Leaf</tissue>
    </source>
</reference>
<proteinExistence type="predicted"/>
<name>A0A978UKE3_ZIZJJ</name>
<dbReference type="EMBL" id="JAEACU010000010">
    <property type="protein sequence ID" value="KAH7515295.1"/>
    <property type="molecule type" value="Genomic_DNA"/>
</dbReference>